<dbReference type="AlphaFoldDB" id="A0AAV6R544"/>
<evidence type="ECO:0000313" key="1">
    <source>
        <dbReference type="EMBL" id="KAG7499639.1"/>
    </source>
</evidence>
<accession>A0AAV6R544</accession>
<proteinExistence type="predicted"/>
<keyword evidence="2" id="KW-1185">Reference proteome</keyword>
<comment type="caution">
    <text evidence="1">The sequence shown here is derived from an EMBL/GenBank/DDBJ whole genome shotgun (WGS) entry which is preliminary data.</text>
</comment>
<organism evidence="1 2">
    <name type="scientific">Solea senegalensis</name>
    <name type="common">Senegalese sole</name>
    <dbReference type="NCBI Taxonomy" id="28829"/>
    <lineage>
        <taxon>Eukaryota</taxon>
        <taxon>Metazoa</taxon>
        <taxon>Chordata</taxon>
        <taxon>Craniata</taxon>
        <taxon>Vertebrata</taxon>
        <taxon>Euteleostomi</taxon>
        <taxon>Actinopterygii</taxon>
        <taxon>Neopterygii</taxon>
        <taxon>Teleostei</taxon>
        <taxon>Neoteleostei</taxon>
        <taxon>Acanthomorphata</taxon>
        <taxon>Carangaria</taxon>
        <taxon>Pleuronectiformes</taxon>
        <taxon>Pleuronectoidei</taxon>
        <taxon>Soleidae</taxon>
        <taxon>Solea</taxon>
    </lineage>
</organism>
<sequence>MEFIGGSFGTYRPIRVLFETPIYERALQTCWHLPAYKIKVGLVAELLKLQQEKRIPSEVTVEDMTQLLMEKSKGTLRVQLWEFELEGYDAEVTALLNLVWEVNNSMLNRDVVFEARKLLKSPDEFPASYKNHKFVSMAREYGEILTEKLQVTPCSKLLGPHDVVMEIVPKVLQGLWLAPPTAFLNTPSQYLSKMAVGVTKAVWDHVTTALPSVIHQVTFSTSIRDDIVLSIQEKVKRMNPHALLRRRKLDCFDAQLLDQIANVATSEICALFQSNTAIQEDSPQSQDCVTE</sequence>
<dbReference type="Proteomes" id="UP000693946">
    <property type="component" value="Linkage Group LG21"/>
</dbReference>
<gene>
    <name evidence="1" type="ORF">JOB18_044459</name>
</gene>
<name>A0AAV6R544_SOLSE</name>
<dbReference type="EMBL" id="JAGKHQ010000014">
    <property type="protein sequence ID" value="KAG7499639.1"/>
    <property type="molecule type" value="Genomic_DNA"/>
</dbReference>
<reference evidence="1 2" key="1">
    <citation type="journal article" date="2021" name="Sci. Rep.">
        <title>Chromosome anchoring in Senegalese sole (Solea senegalensis) reveals sex-associated markers and genome rearrangements in flatfish.</title>
        <authorList>
            <person name="Guerrero-Cozar I."/>
            <person name="Gomez-Garrido J."/>
            <person name="Berbel C."/>
            <person name="Martinez-Blanch J.F."/>
            <person name="Alioto T."/>
            <person name="Claros M.G."/>
            <person name="Gagnaire P.A."/>
            <person name="Manchado M."/>
        </authorList>
    </citation>
    <scope>NUCLEOTIDE SEQUENCE [LARGE SCALE GENOMIC DNA]</scope>
    <source>
        <strain evidence="1">Sse05_10M</strain>
    </source>
</reference>
<protein>
    <submittedName>
        <fullName evidence="1">Uncharacterized protein</fullName>
    </submittedName>
</protein>
<evidence type="ECO:0000313" key="2">
    <source>
        <dbReference type="Proteomes" id="UP000693946"/>
    </source>
</evidence>